<organism evidence="2 3">
    <name type="scientific">Aeromonas cavernicola</name>
    <dbReference type="NCBI Taxonomy" id="1006623"/>
    <lineage>
        <taxon>Bacteria</taxon>
        <taxon>Pseudomonadati</taxon>
        <taxon>Pseudomonadota</taxon>
        <taxon>Gammaproteobacteria</taxon>
        <taxon>Aeromonadales</taxon>
        <taxon>Aeromonadaceae</taxon>
        <taxon>Aeromonas</taxon>
    </lineage>
</organism>
<evidence type="ECO:0000313" key="2">
    <source>
        <dbReference type="EMBL" id="PJG59334.1"/>
    </source>
</evidence>
<evidence type="ECO:0000256" key="1">
    <source>
        <dbReference type="SAM" id="SignalP"/>
    </source>
</evidence>
<feature type="signal peptide" evidence="1">
    <location>
        <begin position="1"/>
        <end position="26"/>
    </location>
</feature>
<feature type="chain" id="PRO_5014191605" evidence="1">
    <location>
        <begin position="27"/>
        <end position="113"/>
    </location>
</feature>
<evidence type="ECO:0000313" key="3">
    <source>
        <dbReference type="Proteomes" id="UP000235861"/>
    </source>
</evidence>
<gene>
    <name evidence="2" type="ORF">CUC53_08000</name>
</gene>
<dbReference type="Proteomes" id="UP000235861">
    <property type="component" value="Unassembled WGS sequence"/>
</dbReference>
<comment type="caution">
    <text evidence="2">The sequence shown here is derived from an EMBL/GenBank/DDBJ whole genome shotgun (WGS) entry which is preliminary data.</text>
</comment>
<sequence>MSEKNMNKLIKMLAIAGLMTTGVANAAIPADFNAAPGVLFVNWHATAAVEGNSQPMLEVRDESGDVLASVHANLLGTQQVKIPSRAQGNLTVSLGAQRSQYRIPFGIGSGSQR</sequence>
<dbReference type="AlphaFoldDB" id="A0A2H9U5S0"/>
<keyword evidence="1" id="KW-0732">Signal</keyword>
<name>A0A2H9U5S0_9GAMM</name>
<keyword evidence="3" id="KW-1185">Reference proteome</keyword>
<proteinExistence type="predicted"/>
<dbReference type="EMBL" id="PGGC01000072">
    <property type="protein sequence ID" value="PJG59334.1"/>
    <property type="molecule type" value="Genomic_DNA"/>
</dbReference>
<dbReference type="OrthoDB" id="5592263at2"/>
<accession>A0A2H9U5S0</accession>
<protein>
    <submittedName>
        <fullName evidence="2">Uncharacterized protein</fullName>
    </submittedName>
</protein>
<reference evidence="2 3" key="1">
    <citation type="submission" date="2017-11" db="EMBL/GenBank/DDBJ databases">
        <title>Draft genome sequence of environmental isolate Aeromonas cavernicola sp. nov. MDC 2508.</title>
        <authorList>
            <person name="Colston S.M."/>
            <person name="Navarro A."/>
            <person name="Martinez-Murcia A.J."/>
            <person name="Graf J."/>
        </authorList>
    </citation>
    <scope>NUCLEOTIDE SEQUENCE [LARGE SCALE GENOMIC DNA]</scope>
    <source>
        <strain evidence="2 3">MDC 2508</strain>
    </source>
</reference>